<evidence type="ECO:0000256" key="1">
    <source>
        <dbReference type="SAM" id="Phobius"/>
    </source>
</evidence>
<keyword evidence="1" id="KW-0812">Transmembrane</keyword>
<feature type="transmembrane region" description="Helical" evidence="1">
    <location>
        <begin position="102"/>
        <end position="124"/>
    </location>
</feature>
<organism evidence="2">
    <name type="scientific">marine metagenome</name>
    <dbReference type="NCBI Taxonomy" id="408172"/>
    <lineage>
        <taxon>unclassified sequences</taxon>
        <taxon>metagenomes</taxon>
        <taxon>ecological metagenomes</taxon>
    </lineage>
</organism>
<feature type="transmembrane region" description="Helical" evidence="1">
    <location>
        <begin position="67"/>
        <end position="90"/>
    </location>
</feature>
<sequence length="238" mass="26513">MHSKERLLFFILPLAAIVIFVVLVFAGAFAYDGGNRLDHSSVGYSFSNNYLSDLGRLKTVSGVTNTVPFYCFNGALIILSAVFSFYFLYLPSLYDDDQRVQNISRLGSVCGFLASICFAGVAYTPADLFFSAHTFFADWLYRLMNLTIFFYAVSFIIMPKKHFILSVVFGFIGLIVSSHILLSDFGLADLFSEPHTLRVLSQKAATIALVVSVPLMTIHNRRRIDSHPLSLSPFAISN</sequence>
<feature type="transmembrane region" description="Helical" evidence="1">
    <location>
        <begin position="163"/>
        <end position="182"/>
    </location>
</feature>
<feature type="transmembrane region" description="Helical" evidence="1">
    <location>
        <begin position="7"/>
        <end position="31"/>
    </location>
</feature>
<proteinExistence type="predicted"/>
<evidence type="ECO:0008006" key="3">
    <source>
        <dbReference type="Google" id="ProtNLM"/>
    </source>
</evidence>
<dbReference type="AlphaFoldDB" id="A0A381W5X5"/>
<feature type="transmembrane region" description="Helical" evidence="1">
    <location>
        <begin position="139"/>
        <end position="158"/>
    </location>
</feature>
<protein>
    <recommendedName>
        <fullName evidence="3">DUF998 domain-containing protein</fullName>
    </recommendedName>
</protein>
<keyword evidence="1" id="KW-0472">Membrane</keyword>
<name>A0A381W5X5_9ZZZZ</name>
<gene>
    <name evidence="2" type="ORF">METZ01_LOCUS100823</name>
</gene>
<reference evidence="2" key="1">
    <citation type="submission" date="2018-05" db="EMBL/GenBank/DDBJ databases">
        <authorList>
            <person name="Lanie J.A."/>
            <person name="Ng W.-L."/>
            <person name="Kazmierczak K.M."/>
            <person name="Andrzejewski T.M."/>
            <person name="Davidsen T.M."/>
            <person name="Wayne K.J."/>
            <person name="Tettelin H."/>
            <person name="Glass J.I."/>
            <person name="Rusch D."/>
            <person name="Podicherti R."/>
            <person name="Tsui H.-C.T."/>
            <person name="Winkler M.E."/>
        </authorList>
    </citation>
    <scope>NUCLEOTIDE SEQUENCE</scope>
</reference>
<dbReference type="EMBL" id="UINC01010813">
    <property type="protein sequence ID" value="SVA47969.1"/>
    <property type="molecule type" value="Genomic_DNA"/>
</dbReference>
<accession>A0A381W5X5</accession>
<evidence type="ECO:0000313" key="2">
    <source>
        <dbReference type="EMBL" id="SVA47969.1"/>
    </source>
</evidence>
<keyword evidence="1" id="KW-1133">Transmembrane helix</keyword>